<proteinExistence type="predicted"/>
<sequence length="327" mass="37932">MDELLSDYIERLADKNGFSGVKAFKRYLKKYYRLHPKIGVYENPKGESDRWLLEGLLRKHVSPDTIKPVRVYEGGIWLREHRKCPDCYREAPYLRFNWRLKAYRFCHLHYQKLAETNDEEASIHEGVVLKALKYYEGTEQVQRLVLFEMSCLDYELEILSALEIMLFDISEIREKLEILRAETVAGALVGLSVEARVDYMSELLRSDAPSKDAITRLIILVLICNETTLYISYKGDSHKESCAKYKKYAAIFMGLDRVLQSVFEQDNLDSVNNIAQIRVSEIYKPIADNKKLAAGVRHLIYLGRIIKSWEKITLGWPPVNKLSAVIN</sequence>
<dbReference type="EMBL" id="JAULRT010000032">
    <property type="protein sequence ID" value="MDO3380887.1"/>
    <property type="molecule type" value="Genomic_DNA"/>
</dbReference>
<dbReference type="RefSeq" id="WP_302711010.1">
    <property type="nucleotide sequence ID" value="NZ_JAULRT010000032.1"/>
</dbReference>
<gene>
    <name evidence="1" type="ORF">QWI16_01795</name>
</gene>
<reference evidence="1" key="1">
    <citation type="submission" date="2023-07" db="EMBL/GenBank/DDBJ databases">
        <title>Gilvimarinus algae sp. nov., isolated from the surface of Kelp.</title>
        <authorList>
            <person name="Sun Y.Y."/>
            <person name="Gong Y."/>
            <person name="Du Z.J."/>
        </authorList>
    </citation>
    <scope>NUCLEOTIDE SEQUENCE</scope>
    <source>
        <strain evidence="1">SDUM040014</strain>
    </source>
</reference>
<keyword evidence="2" id="KW-1185">Reference proteome</keyword>
<organism evidence="1 2">
    <name type="scientific">Gilvimarinus algae</name>
    <dbReference type="NCBI Taxonomy" id="3058037"/>
    <lineage>
        <taxon>Bacteria</taxon>
        <taxon>Pseudomonadati</taxon>
        <taxon>Pseudomonadota</taxon>
        <taxon>Gammaproteobacteria</taxon>
        <taxon>Cellvibrionales</taxon>
        <taxon>Cellvibrionaceae</taxon>
        <taxon>Gilvimarinus</taxon>
    </lineage>
</organism>
<name>A0ABT8T9T1_9GAMM</name>
<accession>A0ABT8T9T1</accession>
<protein>
    <submittedName>
        <fullName evidence="1">TniQ family protein</fullName>
    </submittedName>
</protein>
<evidence type="ECO:0000313" key="2">
    <source>
        <dbReference type="Proteomes" id="UP001168380"/>
    </source>
</evidence>
<comment type="caution">
    <text evidence="1">The sequence shown here is derived from an EMBL/GenBank/DDBJ whole genome shotgun (WGS) entry which is preliminary data.</text>
</comment>
<evidence type="ECO:0000313" key="1">
    <source>
        <dbReference type="EMBL" id="MDO3380887.1"/>
    </source>
</evidence>
<dbReference type="Proteomes" id="UP001168380">
    <property type="component" value="Unassembled WGS sequence"/>
</dbReference>